<feature type="transmembrane region" description="Helical" evidence="1">
    <location>
        <begin position="85"/>
        <end position="103"/>
    </location>
</feature>
<dbReference type="PANTHER" id="PTHR23028:SF53">
    <property type="entry name" value="ACYL_TRANSF_3 DOMAIN-CONTAINING PROTEIN"/>
    <property type="match status" value="1"/>
</dbReference>
<proteinExistence type="predicted"/>
<gene>
    <name evidence="3" type="ORF">BES08_11950</name>
</gene>
<feature type="transmembrane region" description="Helical" evidence="1">
    <location>
        <begin position="171"/>
        <end position="189"/>
    </location>
</feature>
<dbReference type="Pfam" id="PF01757">
    <property type="entry name" value="Acyl_transf_3"/>
    <property type="match status" value="1"/>
</dbReference>
<dbReference type="KEGG" id="nre:BES08_11950"/>
<feature type="transmembrane region" description="Helical" evidence="1">
    <location>
        <begin position="292"/>
        <end position="314"/>
    </location>
</feature>
<reference evidence="4" key="1">
    <citation type="journal article" date="2017" name="J. Biotechnol.">
        <title>Complete genome sequence of Novosphingobium resinovorum SA1, a versatile xenobiotic-degrading bacterium capable of utilizing sulfanilic acid.</title>
        <authorList>
            <person name="Hegedus B."/>
            <person name="Kos P.B."/>
            <person name="Balint B."/>
            <person name="Maroti G."/>
            <person name="Gan H.M."/>
            <person name="Perei K."/>
            <person name="Rakhely G."/>
        </authorList>
    </citation>
    <scope>NUCLEOTIDE SEQUENCE [LARGE SCALE GENOMIC DNA]</scope>
    <source>
        <strain evidence="4">SA1</strain>
    </source>
</reference>
<keyword evidence="1" id="KW-0472">Membrane</keyword>
<feature type="transmembrane region" description="Helical" evidence="1">
    <location>
        <begin position="41"/>
        <end position="64"/>
    </location>
</feature>
<dbReference type="GO" id="GO:0000271">
    <property type="term" value="P:polysaccharide biosynthetic process"/>
    <property type="evidence" value="ECO:0007669"/>
    <property type="project" value="TreeGrafter"/>
</dbReference>
<dbReference type="PANTHER" id="PTHR23028">
    <property type="entry name" value="ACETYLTRANSFERASE"/>
    <property type="match status" value="1"/>
</dbReference>
<dbReference type="OrthoDB" id="9796461at2"/>
<dbReference type="GO" id="GO:0016747">
    <property type="term" value="F:acyltransferase activity, transferring groups other than amino-acyl groups"/>
    <property type="evidence" value="ECO:0007669"/>
    <property type="project" value="InterPro"/>
</dbReference>
<feature type="domain" description="Acyltransferase 3" evidence="2">
    <location>
        <begin position="26"/>
        <end position="338"/>
    </location>
</feature>
<keyword evidence="1" id="KW-1133">Transmembrane helix</keyword>
<feature type="transmembrane region" description="Helical" evidence="1">
    <location>
        <begin position="258"/>
        <end position="280"/>
    </location>
</feature>
<accession>A0A1D8A5K8</accession>
<evidence type="ECO:0000259" key="2">
    <source>
        <dbReference type="Pfam" id="PF01757"/>
    </source>
</evidence>
<dbReference type="EMBL" id="CP017075">
    <property type="protein sequence ID" value="AOR77382.1"/>
    <property type="molecule type" value="Genomic_DNA"/>
</dbReference>
<feature type="transmembrane region" description="Helical" evidence="1">
    <location>
        <begin position="230"/>
        <end position="252"/>
    </location>
</feature>
<dbReference type="InterPro" id="IPR050879">
    <property type="entry name" value="Acyltransferase_3"/>
</dbReference>
<feature type="transmembrane region" description="Helical" evidence="1">
    <location>
        <begin position="145"/>
        <end position="164"/>
    </location>
</feature>
<dbReference type="GO" id="GO:0016020">
    <property type="term" value="C:membrane"/>
    <property type="evidence" value="ECO:0007669"/>
    <property type="project" value="TreeGrafter"/>
</dbReference>
<keyword evidence="1" id="KW-0812">Transmembrane</keyword>
<keyword evidence="4" id="KW-1185">Reference proteome</keyword>
<dbReference type="InterPro" id="IPR002656">
    <property type="entry name" value="Acyl_transf_3_dom"/>
</dbReference>
<feature type="transmembrane region" description="Helical" evidence="1">
    <location>
        <begin position="201"/>
        <end position="218"/>
    </location>
</feature>
<evidence type="ECO:0000313" key="3">
    <source>
        <dbReference type="EMBL" id="AOR77382.1"/>
    </source>
</evidence>
<evidence type="ECO:0000256" key="1">
    <source>
        <dbReference type="SAM" id="Phobius"/>
    </source>
</evidence>
<dbReference type="AlphaFoldDB" id="A0A1D8A5K8"/>
<sequence length="376" mass="41506">MSVVGEHAMLVFPVFWAAFAARSWGAFDGPTWVGVVAFTPLKIFWSGGAAVSIFFVLSGAVLSLPFHGGKTIGIGKYALKRMVRLYPVYFVGLLSAYILYQIVGDTNDPQTSAWFQRNWHVDIDTRDWARALLFMKSDFLQLNSPLWSIIHEARISILFPALMFAYRRNRFLTLSGSLAISACAIIFRLKFPNAGSDIANLSDTVSVVWLFMAGAWIAESRERIESAFEYVSAAPAFLLILVTILLLTAGFITPSPFYVSYFTTRGGAILAVVLAISGHKAFNFLESRKNDWLGYVSYSLYSCHFPIIYCVVKLADWTPLYVSVLAGCAIALIAALILCRTIEAWSLRASQAFRFDKTASSALQEADVASPLSIGS</sequence>
<protein>
    <recommendedName>
        <fullName evidence="2">Acyltransferase 3 domain-containing protein</fullName>
    </recommendedName>
</protein>
<dbReference type="Proteomes" id="UP000094626">
    <property type="component" value="Chromosome"/>
</dbReference>
<feature type="transmembrane region" description="Helical" evidence="1">
    <location>
        <begin position="320"/>
        <end position="339"/>
    </location>
</feature>
<name>A0A1D8A5K8_9SPHN</name>
<evidence type="ECO:0000313" key="4">
    <source>
        <dbReference type="Proteomes" id="UP000094626"/>
    </source>
</evidence>
<organism evidence="3 4">
    <name type="scientific">Novosphingobium resinovorum</name>
    <dbReference type="NCBI Taxonomy" id="158500"/>
    <lineage>
        <taxon>Bacteria</taxon>
        <taxon>Pseudomonadati</taxon>
        <taxon>Pseudomonadota</taxon>
        <taxon>Alphaproteobacteria</taxon>
        <taxon>Sphingomonadales</taxon>
        <taxon>Sphingomonadaceae</taxon>
        <taxon>Novosphingobium</taxon>
    </lineage>
</organism>